<reference evidence="3" key="1">
    <citation type="journal article" date="2015" name="Nature">
        <title>Complex archaea that bridge the gap between prokaryotes and eukaryotes.</title>
        <authorList>
            <person name="Spang A."/>
            <person name="Saw J.H."/>
            <person name="Jorgensen S.L."/>
            <person name="Zaremba-Niedzwiedzka K."/>
            <person name="Martijn J."/>
            <person name="Lind A.E."/>
            <person name="van Eijk R."/>
            <person name="Schleper C."/>
            <person name="Guy L."/>
            <person name="Ettema T.J."/>
        </authorList>
    </citation>
    <scope>NUCLEOTIDE SEQUENCE</scope>
</reference>
<protein>
    <submittedName>
        <fullName evidence="3">Uncharacterized protein</fullName>
    </submittedName>
</protein>
<dbReference type="Gene3D" id="1.20.58.80">
    <property type="entry name" value="Phosphotransferase system, lactose/cellobiose-type IIA subunit"/>
    <property type="match status" value="1"/>
</dbReference>
<evidence type="ECO:0000256" key="2">
    <source>
        <dbReference type="SAM" id="MobiDB-lite"/>
    </source>
</evidence>
<feature type="region of interest" description="Disordered" evidence="2">
    <location>
        <begin position="1"/>
        <end position="21"/>
    </location>
</feature>
<name>A0A0F9QXZ7_9ZZZZ</name>
<dbReference type="AlphaFoldDB" id="A0A0F9QXZ7"/>
<gene>
    <name evidence="3" type="ORF">LCGC14_0719440</name>
</gene>
<evidence type="ECO:0000313" key="3">
    <source>
        <dbReference type="EMBL" id="KKN41832.1"/>
    </source>
</evidence>
<dbReference type="EMBL" id="LAZR01001622">
    <property type="protein sequence ID" value="KKN41832.1"/>
    <property type="molecule type" value="Genomic_DNA"/>
</dbReference>
<feature type="coiled-coil region" evidence="1">
    <location>
        <begin position="425"/>
        <end position="497"/>
    </location>
</feature>
<sequence length="556" mass="65859">MTEKNNEDSNENLKNDHDPTKEAFISDMLEMEEEIASEAYELVEHGLHLVDTQFFDDGIEILRQAIGLYAQINREEESKAINEKISEVYLLKEKTFREVETPPEEKAEEFKEEKDEISELIRAEQLLKKAKELVERKEFEVALDIYDEVESIFEQLDKPDERENLDELIEDCYNKKAEFLRTLKKVTSEEVIESLTEPKVSESEEGLKEEKLKQFLEVKKQEEEISSKAYELLDQATELAKSHEYDEALKLYLEGLNLFKKLNWTYEVKKIDDTIALLEKERMVYRKSLEKNKVKEAKEIEKQMQQDEIIDQFVKDREKQEKKAKLERLKEIEFQKLEEDFFKVQINNMANEASNLAHDYDIAMKKAIKEGKLVENCVYPQIIEIYKKIRDILIEKGWNNEAAIYDDTVNVYIQKLDQDKRIRQIEVEKVKKQKATEELLKFQKEDLEISGDVGPISTLDETERKREIEIQNLRNNLDAMTNRAERLAREYDVALRQGRFELKCPYPEIIKIYEQARKMVLEKNLETEVAIFSSQIIAYNKKMEKDIKLRQIEAEK</sequence>
<dbReference type="InterPro" id="IPR036181">
    <property type="entry name" value="MIT_dom_sf"/>
</dbReference>
<organism evidence="3">
    <name type="scientific">marine sediment metagenome</name>
    <dbReference type="NCBI Taxonomy" id="412755"/>
    <lineage>
        <taxon>unclassified sequences</taxon>
        <taxon>metagenomes</taxon>
        <taxon>ecological metagenomes</taxon>
    </lineage>
</organism>
<keyword evidence="1" id="KW-0175">Coiled coil</keyword>
<evidence type="ECO:0000256" key="1">
    <source>
        <dbReference type="SAM" id="Coils"/>
    </source>
</evidence>
<feature type="coiled-coil region" evidence="1">
    <location>
        <begin position="107"/>
        <end position="140"/>
    </location>
</feature>
<accession>A0A0F9QXZ7</accession>
<feature type="coiled-coil region" evidence="1">
    <location>
        <begin position="286"/>
        <end position="335"/>
    </location>
</feature>
<comment type="caution">
    <text evidence="3">The sequence shown here is derived from an EMBL/GenBank/DDBJ whole genome shotgun (WGS) entry which is preliminary data.</text>
</comment>
<dbReference type="SUPFAM" id="SSF116846">
    <property type="entry name" value="MIT domain"/>
    <property type="match status" value="1"/>
</dbReference>
<proteinExistence type="predicted"/>